<dbReference type="EMBL" id="LECT01000048">
    <property type="protein sequence ID" value="KLU01831.1"/>
    <property type="molecule type" value="Genomic_DNA"/>
</dbReference>
<dbReference type="STRING" id="595434.RISK_006015"/>
<evidence type="ECO:0000313" key="2">
    <source>
        <dbReference type="EMBL" id="KLU01831.1"/>
    </source>
</evidence>
<dbReference type="AlphaFoldDB" id="A0A0J1B5R8"/>
<dbReference type="InterPro" id="IPR002921">
    <property type="entry name" value="Fungal_lipase-type"/>
</dbReference>
<dbReference type="InterPro" id="IPR051218">
    <property type="entry name" value="Sec_MonoDiacylglyc_Lipase"/>
</dbReference>
<dbReference type="EC" id="3.1.1.3" evidence="2"/>
<reference evidence="2" key="1">
    <citation type="submission" date="2015-05" db="EMBL/GenBank/DDBJ databases">
        <title>Permanent draft genome of Rhodopirellula islandicus K833.</title>
        <authorList>
            <person name="Kizina J."/>
            <person name="Richter M."/>
            <person name="Glockner F.O."/>
            <person name="Harder J."/>
        </authorList>
    </citation>
    <scope>NUCLEOTIDE SEQUENCE [LARGE SCALE GENOMIC DNA]</scope>
    <source>
        <strain evidence="2">K833</strain>
    </source>
</reference>
<proteinExistence type="predicted"/>
<evidence type="ECO:0000313" key="3">
    <source>
        <dbReference type="Proteomes" id="UP000036367"/>
    </source>
</evidence>
<name>A0A0J1B5R8_RHOIS</name>
<dbReference type="PANTHER" id="PTHR45856">
    <property type="entry name" value="ALPHA/BETA-HYDROLASES SUPERFAMILY PROTEIN"/>
    <property type="match status" value="1"/>
</dbReference>
<keyword evidence="2" id="KW-0378">Hydrolase</keyword>
<gene>
    <name evidence="2" type="ORF">RISK_006015</name>
</gene>
<dbReference type="Gene3D" id="3.40.50.1820">
    <property type="entry name" value="alpha/beta hydrolase"/>
    <property type="match status" value="1"/>
</dbReference>
<dbReference type="PANTHER" id="PTHR45856:SF24">
    <property type="entry name" value="FUNGAL LIPASE-LIKE DOMAIN-CONTAINING PROTEIN"/>
    <property type="match status" value="1"/>
</dbReference>
<feature type="domain" description="Fungal lipase-type" evidence="1">
    <location>
        <begin position="109"/>
        <end position="236"/>
    </location>
</feature>
<dbReference type="SUPFAM" id="SSF53474">
    <property type="entry name" value="alpha/beta-Hydrolases"/>
    <property type="match status" value="1"/>
</dbReference>
<dbReference type="PATRIC" id="fig|595434.4.peg.5715"/>
<sequence>MFTSILFVSPGFTYAQDVSSAMGTRTYQLDGIGSASFKNIPALLREKWNTRAEVRWDIAKPLSAIAYQVYEEEPIITRYFLSSMGFDLVTEIRHESMYAYVAATDDVMVIAFRGTNLTSLSDWHVNWRYKQVLHHGHYFHEGFVEKYLAMSGKIRESIIQHKPKHIWITGHSLGGALATICAVDLAHAGQMQPNLCTFGQPRVTDSAGAEWLNKLLLKRYARFVNGSDIVPSLPPTYPYIRTYGHAGDLYAFGMQELTISDSSMTAPATTTAFCDQCGRPAPTHPPAPIYQSTAELPPLDQQEYEALLRQEQISSQMHGKNDAGENAMRAGLFDYFLDHKMRKYLRAIESFGSAETTLTIPGR</sequence>
<dbReference type="GO" id="GO:0004806">
    <property type="term" value="F:triacylglycerol lipase activity"/>
    <property type="evidence" value="ECO:0007669"/>
    <property type="project" value="UniProtKB-EC"/>
</dbReference>
<dbReference type="InterPro" id="IPR029058">
    <property type="entry name" value="AB_hydrolase_fold"/>
</dbReference>
<comment type="caution">
    <text evidence="2">The sequence shown here is derived from an EMBL/GenBank/DDBJ whole genome shotgun (WGS) entry which is preliminary data.</text>
</comment>
<dbReference type="Pfam" id="PF01764">
    <property type="entry name" value="Lipase_3"/>
    <property type="match status" value="1"/>
</dbReference>
<dbReference type="Proteomes" id="UP000036367">
    <property type="component" value="Unassembled WGS sequence"/>
</dbReference>
<evidence type="ECO:0000259" key="1">
    <source>
        <dbReference type="Pfam" id="PF01764"/>
    </source>
</evidence>
<dbReference type="GO" id="GO:0006629">
    <property type="term" value="P:lipid metabolic process"/>
    <property type="evidence" value="ECO:0007669"/>
    <property type="project" value="InterPro"/>
</dbReference>
<organism evidence="2 3">
    <name type="scientific">Rhodopirellula islandica</name>
    <dbReference type="NCBI Taxonomy" id="595434"/>
    <lineage>
        <taxon>Bacteria</taxon>
        <taxon>Pseudomonadati</taxon>
        <taxon>Planctomycetota</taxon>
        <taxon>Planctomycetia</taxon>
        <taxon>Pirellulales</taxon>
        <taxon>Pirellulaceae</taxon>
        <taxon>Rhodopirellula</taxon>
    </lineage>
</organism>
<keyword evidence="3" id="KW-1185">Reference proteome</keyword>
<dbReference type="CDD" id="cd00519">
    <property type="entry name" value="Lipase_3"/>
    <property type="match status" value="1"/>
</dbReference>
<accession>A0A0J1B5R8</accession>
<protein>
    <submittedName>
        <fullName evidence="2">Lipase</fullName>
        <ecNumber evidence="2">3.1.1.3</ecNumber>
    </submittedName>
</protein>